<dbReference type="EMBL" id="JAEQNC010000003">
    <property type="protein sequence ID" value="MBL0371796.1"/>
    <property type="molecule type" value="Genomic_DNA"/>
</dbReference>
<dbReference type="SUPFAM" id="SSF52833">
    <property type="entry name" value="Thioredoxin-like"/>
    <property type="match status" value="1"/>
</dbReference>
<dbReference type="NCBIfam" id="TIGR01617">
    <property type="entry name" value="arsC_related"/>
    <property type="match status" value="1"/>
</dbReference>
<evidence type="ECO:0000256" key="2">
    <source>
        <dbReference type="PROSITE-ProRule" id="PRU01282"/>
    </source>
</evidence>
<evidence type="ECO:0000313" key="3">
    <source>
        <dbReference type="EMBL" id="MBL0371796.1"/>
    </source>
</evidence>
<accession>A0A937CLL8</accession>
<dbReference type="Proteomes" id="UP000633219">
    <property type="component" value="Unassembled WGS sequence"/>
</dbReference>
<dbReference type="RefSeq" id="WP_201655245.1">
    <property type="nucleotide sequence ID" value="NZ_JAEQNC010000003.1"/>
</dbReference>
<evidence type="ECO:0000256" key="1">
    <source>
        <dbReference type="ARBA" id="ARBA00007198"/>
    </source>
</evidence>
<dbReference type="Gene3D" id="3.40.30.10">
    <property type="entry name" value="Glutaredoxin"/>
    <property type="match status" value="1"/>
</dbReference>
<comment type="caution">
    <text evidence="3">The sequence shown here is derived from an EMBL/GenBank/DDBJ whole genome shotgun (WGS) entry which is preliminary data.</text>
</comment>
<dbReference type="PANTHER" id="PTHR30041">
    <property type="entry name" value="ARSENATE REDUCTASE"/>
    <property type="match status" value="1"/>
</dbReference>
<dbReference type="InterPro" id="IPR006660">
    <property type="entry name" value="Arsenate_reductase-like"/>
</dbReference>
<protein>
    <submittedName>
        <fullName evidence="3">ArsC family reductase</fullName>
    </submittedName>
</protein>
<keyword evidence="4" id="KW-1185">Reference proteome</keyword>
<comment type="similarity">
    <text evidence="1 2">Belongs to the ArsC family.</text>
</comment>
<dbReference type="InterPro" id="IPR006504">
    <property type="entry name" value="Tscrpt_reg_Spx/MgsR"/>
</dbReference>
<dbReference type="Pfam" id="PF03960">
    <property type="entry name" value="ArsC"/>
    <property type="match status" value="1"/>
</dbReference>
<dbReference type="PANTHER" id="PTHR30041:SF8">
    <property type="entry name" value="PROTEIN YFFB"/>
    <property type="match status" value="1"/>
</dbReference>
<dbReference type="AlphaFoldDB" id="A0A937CLL8"/>
<organism evidence="3 4">
    <name type="scientific">Rhizobium setariae</name>
    <dbReference type="NCBI Taxonomy" id="2801340"/>
    <lineage>
        <taxon>Bacteria</taxon>
        <taxon>Pseudomonadati</taxon>
        <taxon>Pseudomonadota</taxon>
        <taxon>Alphaproteobacteria</taxon>
        <taxon>Hyphomicrobiales</taxon>
        <taxon>Rhizobiaceae</taxon>
        <taxon>Rhizobium/Agrobacterium group</taxon>
        <taxon>Rhizobium</taxon>
    </lineage>
</organism>
<gene>
    <name evidence="3" type="ORF">JJB09_07120</name>
</gene>
<name>A0A937CLL8_9HYPH</name>
<sequence length="116" mass="13167">MSVTIYGIKNCDTMKKAFTWLNDRGVTYRFHDYRVEGIDEPSVKAWIKALGWEKVLNKASTTFKDLPADDKADLDEDKAARLMVANPTMIKRPMLVTDKTTTAGFKPDLYSGIFQV</sequence>
<dbReference type="NCBIfam" id="NF008107">
    <property type="entry name" value="PRK10853.1"/>
    <property type="match status" value="1"/>
</dbReference>
<dbReference type="CDD" id="cd03035">
    <property type="entry name" value="ArsC_Yffb"/>
    <property type="match status" value="1"/>
</dbReference>
<evidence type="ECO:0000313" key="4">
    <source>
        <dbReference type="Proteomes" id="UP000633219"/>
    </source>
</evidence>
<dbReference type="PROSITE" id="PS51353">
    <property type="entry name" value="ARSC"/>
    <property type="match status" value="1"/>
</dbReference>
<dbReference type="InterPro" id="IPR036249">
    <property type="entry name" value="Thioredoxin-like_sf"/>
</dbReference>
<reference evidence="3" key="1">
    <citation type="submission" date="2021-01" db="EMBL/GenBank/DDBJ databases">
        <title>Rhizobium sp. strain KVB221 16S ribosomal RNA gene Genome sequencing and assembly.</title>
        <authorList>
            <person name="Kang M."/>
        </authorList>
    </citation>
    <scope>NUCLEOTIDE SEQUENCE</scope>
    <source>
        <strain evidence="3">KVB221</strain>
    </source>
</reference>
<proteinExistence type="inferred from homology"/>